<dbReference type="Proteomes" id="UP000596145">
    <property type="component" value="Chromosome"/>
</dbReference>
<dbReference type="PANTHER" id="PTHR30055">
    <property type="entry name" value="HTH-TYPE TRANSCRIPTIONAL REGULATOR RUTR"/>
    <property type="match status" value="1"/>
</dbReference>
<evidence type="ECO:0000256" key="2">
    <source>
        <dbReference type="PROSITE-ProRule" id="PRU00335"/>
    </source>
</evidence>
<organism evidence="4 6">
    <name type="scientific">Corynebacterium glucuronolyticum</name>
    <dbReference type="NCBI Taxonomy" id="39791"/>
    <lineage>
        <taxon>Bacteria</taxon>
        <taxon>Bacillati</taxon>
        <taxon>Actinomycetota</taxon>
        <taxon>Actinomycetes</taxon>
        <taxon>Mycobacteriales</taxon>
        <taxon>Corynebacteriaceae</taxon>
        <taxon>Corynebacterium</taxon>
    </lineage>
</organism>
<dbReference type="AlphaFoldDB" id="A0A7T4EEJ8"/>
<dbReference type="InterPro" id="IPR009057">
    <property type="entry name" value="Homeodomain-like_sf"/>
</dbReference>
<dbReference type="PANTHER" id="PTHR30055:SF226">
    <property type="entry name" value="HTH-TYPE TRANSCRIPTIONAL REGULATOR PKSA"/>
    <property type="match status" value="1"/>
</dbReference>
<proteinExistence type="predicted"/>
<feature type="domain" description="HTH tetR-type" evidence="3">
    <location>
        <begin position="9"/>
        <end position="69"/>
    </location>
</feature>
<feature type="DNA-binding region" description="H-T-H motif" evidence="2">
    <location>
        <begin position="32"/>
        <end position="51"/>
    </location>
</feature>
<dbReference type="InterPro" id="IPR001647">
    <property type="entry name" value="HTH_TetR"/>
</dbReference>
<dbReference type="SUPFAM" id="SSF46689">
    <property type="entry name" value="Homeodomain-like"/>
    <property type="match status" value="1"/>
</dbReference>
<keyword evidence="1 2" id="KW-0238">DNA-binding</keyword>
<gene>
    <name evidence="4" type="ORF">I6I10_10790</name>
    <name evidence="5" type="ORF">I6J21_05330</name>
</gene>
<dbReference type="EMBL" id="CP066007">
    <property type="protein sequence ID" value="QQB45940.1"/>
    <property type="molecule type" value="Genomic_DNA"/>
</dbReference>
<dbReference type="GeneID" id="92759823"/>
<dbReference type="GO" id="GO:0003700">
    <property type="term" value="F:DNA-binding transcription factor activity"/>
    <property type="evidence" value="ECO:0007669"/>
    <property type="project" value="TreeGrafter"/>
</dbReference>
<evidence type="ECO:0000313" key="6">
    <source>
        <dbReference type="Proteomes" id="UP000596145"/>
    </source>
</evidence>
<protein>
    <submittedName>
        <fullName evidence="4">TetR/AcrR family transcriptional regulator</fullName>
    </submittedName>
</protein>
<evidence type="ECO:0000313" key="4">
    <source>
        <dbReference type="EMBL" id="QQB45940.1"/>
    </source>
</evidence>
<evidence type="ECO:0000313" key="5">
    <source>
        <dbReference type="EMBL" id="QRP71547.1"/>
    </source>
</evidence>
<dbReference type="PRINTS" id="PR00455">
    <property type="entry name" value="HTHTETR"/>
</dbReference>
<dbReference type="OrthoDB" id="4546168at2"/>
<evidence type="ECO:0000259" key="3">
    <source>
        <dbReference type="PROSITE" id="PS50977"/>
    </source>
</evidence>
<accession>A0A7T4EEJ8</accession>
<dbReference type="Gene3D" id="1.10.357.10">
    <property type="entry name" value="Tetracycline Repressor, domain 2"/>
    <property type="match status" value="1"/>
</dbReference>
<dbReference type="EMBL" id="CP069534">
    <property type="protein sequence ID" value="QRP71547.1"/>
    <property type="molecule type" value="Genomic_DNA"/>
</dbReference>
<dbReference type="Pfam" id="PF00440">
    <property type="entry name" value="TetR_N"/>
    <property type="match status" value="1"/>
</dbReference>
<evidence type="ECO:0000256" key="1">
    <source>
        <dbReference type="ARBA" id="ARBA00023125"/>
    </source>
</evidence>
<dbReference type="RefSeq" id="WP_005392169.1">
    <property type="nucleotide sequence ID" value="NZ_CP066007.1"/>
</dbReference>
<dbReference type="InterPro" id="IPR050109">
    <property type="entry name" value="HTH-type_TetR-like_transc_reg"/>
</dbReference>
<dbReference type="GO" id="GO:0000976">
    <property type="term" value="F:transcription cis-regulatory region binding"/>
    <property type="evidence" value="ECO:0007669"/>
    <property type="project" value="TreeGrafter"/>
</dbReference>
<name>A0A7T4EEJ8_9CORY</name>
<dbReference type="PROSITE" id="PS50977">
    <property type="entry name" value="HTH_TETR_2"/>
    <property type="match status" value="1"/>
</dbReference>
<sequence length="194" mass="21683">MGKREENKAKREQAVLRAARDVFLSHDYESVTTSQLAEAAGLTTGTFFRHAGSKAELLISVYTEVLEHGLAAEKALPASAGLLERAHALIDPIVEATEESRGNMLAFQREVLFGTSTGPRRENAIKLIRDFERRIYAYVRGRDIGRDAARQVAASIYAIMYMELVRVTIDSSEVKNMRGRLHEQIKFIADGMKL</sequence>
<dbReference type="Proteomes" id="UP000617681">
    <property type="component" value="Chromosome"/>
</dbReference>
<reference evidence="4 6" key="1">
    <citation type="submission" date="2020-12" db="EMBL/GenBank/DDBJ databases">
        <title>FDA dAtabase for Regulatory Grade micrObial Sequences (FDA-ARGOS): Supporting development and validation of Infectious Disease Dx tests.</title>
        <authorList>
            <person name="Sproer C."/>
            <person name="Gronow S."/>
            <person name="Severitt S."/>
            <person name="Schroder I."/>
            <person name="Tallon L."/>
            <person name="Sadzewicz L."/>
            <person name="Zhao X."/>
            <person name="Boylan J."/>
            <person name="Ott S."/>
            <person name="Bowen H."/>
            <person name="Vavikolanu K."/>
            <person name="Mehta A."/>
            <person name="Aluvathingal J."/>
            <person name="Nadendla S."/>
            <person name="Lowell S."/>
            <person name="Myers T."/>
            <person name="Yan Y."/>
            <person name="Sichtig H."/>
        </authorList>
    </citation>
    <scope>NUCLEOTIDE SEQUENCE [LARGE SCALE GENOMIC DNA]</scope>
    <source>
        <strain evidence="4 6">FDAARGOS_1053</strain>
        <strain evidence="5">FDAARGOS_1191</strain>
    </source>
</reference>